<dbReference type="Proteomes" id="UP000319466">
    <property type="component" value="Segment"/>
</dbReference>
<sequence>MFEMISDLEKQYLFHKHEAKRLRFFNKSEESEQHYKTSKSILFELRYGGKHKWS</sequence>
<protein>
    <submittedName>
        <fullName evidence="1">Uncharacterized protein</fullName>
    </submittedName>
</protein>
<evidence type="ECO:0000313" key="2">
    <source>
        <dbReference type="Proteomes" id="UP000319466"/>
    </source>
</evidence>
<proteinExistence type="predicted"/>
<gene>
    <name evidence="1" type="ORF">LAh6_40</name>
</gene>
<evidence type="ECO:0000313" key="1">
    <source>
        <dbReference type="EMBL" id="QDH46622.1"/>
    </source>
</evidence>
<keyword evidence="2" id="KW-1185">Reference proteome</keyword>
<reference evidence="1 2" key="1">
    <citation type="submission" date="2019-04" db="EMBL/GenBank/DDBJ databases">
        <title>Novel bacteriophages capable of disrupting biofilms from clinical strains of Aeromonas hydrophila with intrinsic antibiotic resistance.</title>
        <authorList>
            <person name="Kabwe M."/>
            <person name="Brown T.L."/>
            <person name="Speirs L."/>
            <person name="Ku H."/>
            <person name="Leach M."/>
            <person name="Chan H.T."/>
            <person name="Petrovski S."/>
            <person name="Lock P."/>
            <person name="Tucci J."/>
        </authorList>
    </citation>
    <scope>NUCLEOTIDE SEQUENCE [LARGE SCALE GENOMIC DNA]</scope>
</reference>
<name>A0A514A061_9CAUD</name>
<accession>A0A514A061</accession>
<organism evidence="1 2">
    <name type="scientific">Aeromonas phage LAh_6</name>
    <dbReference type="NCBI Taxonomy" id="2591030"/>
    <lineage>
        <taxon>Viruses</taxon>
        <taxon>Duplodnaviria</taxon>
        <taxon>Heunggongvirae</taxon>
        <taxon>Uroviricota</taxon>
        <taxon>Caudoviricetes</taxon>
        <taxon>Grimontviridae</taxon>
        <taxon>Lahexavirus</taxon>
        <taxon>Lahexavirus LAh6</taxon>
    </lineage>
</organism>
<dbReference type="EMBL" id="MK838112">
    <property type="protein sequence ID" value="QDH46622.1"/>
    <property type="molecule type" value="Genomic_DNA"/>
</dbReference>